<sequence length="132" mass="14239">MQCHSGGSIKKLRLAVLALLLAGTAANAYAAQWVKLAWSNGETEWAMQATSPGEFWVKLKCDHRQEVGAHFYDEIVSLDKINCTTGLIRDIQETDYLHGTVTYSGGRGSREAFYGAPGTFGAALIKAVCGAK</sequence>
<name>A0A1C2I9S5_ACITH</name>
<comment type="caution">
    <text evidence="2">The sequence shown here is derived from an EMBL/GenBank/DDBJ whole genome shotgun (WGS) entry which is preliminary data.</text>
</comment>
<organism evidence="2 3">
    <name type="scientific">Acidithiobacillus thiooxidans</name>
    <name type="common">Thiobacillus thiooxidans</name>
    <dbReference type="NCBI Taxonomy" id="930"/>
    <lineage>
        <taxon>Bacteria</taxon>
        <taxon>Pseudomonadati</taxon>
        <taxon>Pseudomonadota</taxon>
        <taxon>Acidithiobacillia</taxon>
        <taxon>Acidithiobacillales</taxon>
        <taxon>Acidithiobacillaceae</taxon>
        <taxon>Acidithiobacillus</taxon>
    </lineage>
</organism>
<evidence type="ECO:0000313" key="3">
    <source>
        <dbReference type="Proteomes" id="UP000095008"/>
    </source>
</evidence>
<protein>
    <submittedName>
        <fullName evidence="2">Uncharacterized protein</fullName>
    </submittedName>
</protein>
<feature type="signal peptide" evidence="1">
    <location>
        <begin position="1"/>
        <end position="30"/>
    </location>
</feature>
<accession>A0A1C2I9S5</accession>
<keyword evidence="3" id="KW-1185">Reference proteome</keyword>
<evidence type="ECO:0000256" key="1">
    <source>
        <dbReference type="SAM" id="SignalP"/>
    </source>
</evidence>
<feature type="chain" id="PRO_5008663445" evidence="1">
    <location>
        <begin position="31"/>
        <end position="132"/>
    </location>
</feature>
<dbReference type="Proteomes" id="UP000095008">
    <property type="component" value="Unassembled WGS sequence"/>
</dbReference>
<evidence type="ECO:0000313" key="2">
    <source>
        <dbReference type="EMBL" id="OCX72742.1"/>
    </source>
</evidence>
<dbReference type="AlphaFoldDB" id="A0A1C2I9S5"/>
<gene>
    <name evidence="2" type="ORF">A6M23_09165</name>
</gene>
<proteinExistence type="predicted"/>
<keyword evidence="1" id="KW-0732">Signal</keyword>
<reference evidence="2" key="1">
    <citation type="journal article" date="2016" name="Int. J. Mol. Sci.">
        <title>Comparative genomics of the extreme acidophile Acidithiobacillus thiooxidans reveals intraspecific divergence and niche adaptation.</title>
        <authorList>
            <person name="Zhang X."/>
            <person name="Feng X."/>
            <person name="Tao J."/>
            <person name="Ma L."/>
            <person name="Xiao Y."/>
            <person name="Liang Y."/>
            <person name="Liu X."/>
            <person name="Yin H."/>
        </authorList>
    </citation>
    <scope>NUCLEOTIDE SEQUENCE [LARGE SCALE GENOMIC DNA]</scope>
    <source>
        <strain evidence="2">DXS-W</strain>
    </source>
</reference>
<dbReference type="EMBL" id="LWRY01000102">
    <property type="protein sequence ID" value="OCX72742.1"/>
    <property type="molecule type" value="Genomic_DNA"/>
</dbReference>